<feature type="compositionally biased region" description="Acidic residues" evidence="6">
    <location>
        <begin position="434"/>
        <end position="451"/>
    </location>
</feature>
<dbReference type="PANTHER" id="PTHR10019">
    <property type="entry name" value="SNF5"/>
    <property type="match status" value="1"/>
</dbReference>
<gene>
    <name evidence="7" type="ORF">L202_00056</name>
</gene>
<feature type="compositionally biased region" description="Low complexity" evidence="6">
    <location>
        <begin position="33"/>
        <end position="50"/>
    </location>
</feature>
<keyword evidence="8" id="KW-1185">Reference proteome</keyword>
<dbReference type="Pfam" id="PF04855">
    <property type="entry name" value="SNF5"/>
    <property type="match status" value="1"/>
</dbReference>
<dbReference type="Proteomes" id="UP000094065">
    <property type="component" value="Unassembled WGS sequence"/>
</dbReference>
<dbReference type="GeneID" id="30151365"/>
<evidence type="ECO:0000256" key="6">
    <source>
        <dbReference type="SAM" id="MobiDB-lite"/>
    </source>
</evidence>
<feature type="compositionally biased region" description="Low complexity" evidence="6">
    <location>
        <begin position="66"/>
        <end position="78"/>
    </location>
</feature>
<evidence type="ECO:0000256" key="3">
    <source>
        <dbReference type="ARBA" id="ARBA00023015"/>
    </source>
</evidence>
<comment type="subcellular location">
    <subcellularLocation>
        <location evidence="1">Nucleus</location>
    </subcellularLocation>
</comment>
<feature type="compositionally biased region" description="Acidic residues" evidence="6">
    <location>
        <begin position="211"/>
        <end position="231"/>
    </location>
</feature>
<feature type="compositionally biased region" description="Polar residues" evidence="6">
    <location>
        <begin position="8"/>
        <end position="18"/>
    </location>
</feature>
<evidence type="ECO:0000256" key="5">
    <source>
        <dbReference type="ARBA" id="ARBA00023242"/>
    </source>
</evidence>
<evidence type="ECO:0000313" key="7">
    <source>
        <dbReference type="EMBL" id="ODN84025.1"/>
    </source>
</evidence>
<feature type="compositionally biased region" description="Pro residues" evidence="6">
    <location>
        <begin position="97"/>
        <end position="107"/>
    </location>
</feature>
<dbReference type="RefSeq" id="XP_018997828.1">
    <property type="nucleotide sequence ID" value="XM_019133123.1"/>
</dbReference>
<sequence length="636" mass="71672">MAYPTRGGTRSSMPQQSPAIPALPGYQPYAQSPAYRPQYQQHPQQPLQRPAGPPRTSYNYTQPPRAAASPTPYAHAAPNQRPAPVAVYNHPFTHAPGPLPFFTPPPGQKTTDPSLSTPPTSQALYSTYPSRLRTGVTNLVQPEHTTGSSKDREAFLADIERQINSDVADGKGSGASTPRYDSPAPFSSRRGAASYGGSSRRARTVNYAENISDDDDFESPSDGEGSDEDVEYGSRRRRTTGRRDYARDSQSTMGGQEAMQSQRVYKLRKRAEEMENGWTWLGDRTPGDRVRSQTAALTKHIYHTEEQLAQEAERPEHLLPITIDFDVNAAGDTPGFRVHDRFLWNMNEPFITPHQFAVIFCEDLSIPVTPYANTISDLIKSTIEESQNVAGIDVGDKDVGEDDVVWEEEKAEEEKAADEQAAKDKIAEEKQDGVEGDEEEQEEQEEEDPEESIDKKSRARARKRRRVVEEKDDRVWPEADCRVILNLEVQITTHVLRDRIEWDLSSPLPPSLFAKQYCTDLGLSGEAIPIVAHALYAEVLKHKKDALDLELFAHTHPSEQAKWEPVKGAQGTRVNWRSGAKRLVGVWRDWWEREEYGPVLVEMTTEEMVKRDEARMKDARRIWRSANKDGRRAGRR</sequence>
<dbReference type="AlphaFoldDB" id="A0A1E3I6P1"/>
<feature type="region of interest" description="Disordered" evidence="6">
    <location>
        <begin position="165"/>
        <end position="262"/>
    </location>
</feature>
<name>A0A1E3I6P1_9TREE</name>
<reference evidence="7 8" key="1">
    <citation type="submission" date="2016-06" db="EMBL/GenBank/DDBJ databases">
        <title>Evolution of pathogenesis and genome organization in the Tremellales.</title>
        <authorList>
            <person name="Cuomo C."/>
            <person name="Litvintseva A."/>
            <person name="Heitman J."/>
            <person name="Chen Y."/>
            <person name="Sun S."/>
            <person name="Springer D."/>
            <person name="Dromer F."/>
            <person name="Young S."/>
            <person name="Zeng Q."/>
            <person name="Chapman S."/>
            <person name="Gujja S."/>
            <person name="Saif S."/>
            <person name="Birren B."/>
        </authorList>
    </citation>
    <scope>NUCLEOTIDE SEQUENCE [LARGE SCALE GENOMIC DNA]</scope>
    <source>
        <strain evidence="7 8">CBS 6039</strain>
    </source>
</reference>
<feature type="compositionally biased region" description="Low complexity" evidence="6">
    <location>
        <begin position="187"/>
        <end position="199"/>
    </location>
</feature>
<dbReference type="OrthoDB" id="10258327at2759"/>
<organism evidence="7 8">
    <name type="scientific">Cryptococcus amylolentus CBS 6039</name>
    <dbReference type="NCBI Taxonomy" id="1295533"/>
    <lineage>
        <taxon>Eukaryota</taxon>
        <taxon>Fungi</taxon>
        <taxon>Dikarya</taxon>
        <taxon>Basidiomycota</taxon>
        <taxon>Agaricomycotina</taxon>
        <taxon>Tremellomycetes</taxon>
        <taxon>Tremellales</taxon>
        <taxon>Cryptococcaceae</taxon>
        <taxon>Cryptococcus</taxon>
    </lineage>
</organism>
<evidence type="ECO:0000256" key="1">
    <source>
        <dbReference type="ARBA" id="ARBA00004123"/>
    </source>
</evidence>
<dbReference type="EMBL" id="AWGJ01000001">
    <property type="protein sequence ID" value="ODN84025.1"/>
    <property type="molecule type" value="Genomic_DNA"/>
</dbReference>
<evidence type="ECO:0000256" key="2">
    <source>
        <dbReference type="ARBA" id="ARBA00010239"/>
    </source>
</evidence>
<keyword evidence="4" id="KW-0804">Transcription</keyword>
<keyword evidence="5" id="KW-0539">Nucleus</keyword>
<dbReference type="STRING" id="1295533.A0A1E3I6P1"/>
<comment type="similarity">
    <text evidence="2">Belongs to the SNF5 family.</text>
</comment>
<comment type="caution">
    <text evidence="7">The sequence shown here is derived from an EMBL/GenBank/DDBJ whole genome shotgun (WGS) entry which is preliminary data.</text>
</comment>
<proteinExistence type="inferred from homology"/>
<evidence type="ECO:0008006" key="9">
    <source>
        <dbReference type="Google" id="ProtNLM"/>
    </source>
</evidence>
<evidence type="ECO:0000256" key="4">
    <source>
        <dbReference type="ARBA" id="ARBA00023163"/>
    </source>
</evidence>
<feature type="compositionally biased region" description="Low complexity" evidence="6">
    <location>
        <begin position="110"/>
        <end position="121"/>
    </location>
</feature>
<accession>A0A1E3I6P1</accession>
<keyword evidence="3" id="KW-0805">Transcription regulation</keyword>
<protein>
    <recommendedName>
        <fullName evidence="9">Chromatin structure-remodeling complex subunit SFH1</fullName>
    </recommendedName>
</protein>
<dbReference type="InterPro" id="IPR006939">
    <property type="entry name" value="SNF5"/>
</dbReference>
<dbReference type="GO" id="GO:0006338">
    <property type="term" value="P:chromatin remodeling"/>
    <property type="evidence" value="ECO:0007669"/>
    <property type="project" value="InterPro"/>
</dbReference>
<evidence type="ECO:0000313" key="8">
    <source>
        <dbReference type="Proteomes" id="UP000094065"/>
    </source>
</evidence>
<feature type="region of interest" description="Disordered" evidence="6">
    <location>
        <begin position="1"/>
        <end position="123"/>
    </location>
</feature>
<dbReference type="GO" id="GO:0000228">
    <property type="term" value="C:nuclear chromosome"/>
    <property type="evidence" value="ECO:0007669"/>
    <property type="project" value="InterPro"/>
</dbReference>
<feature type="region of interest" description="Disordered" evidence="6">
    <location>
        <begin position="429"/>
        <end position="464"/>
    </location>
</feature>
<feature type="compositionally biased region" description="Polar residues" evidence="6">
    <location>
        <begin position="249"/>
        <end position="262"/>
    </location>
</feature>